<proteinExistence type="predicted"/>
<protein>
    <submittedName>
        <fullName evidence="1">Uncharacterized protein</fullName>
    </submittedName>
</protein>
<accession>A0ACB9Y343</accession>
<evidence type="ECO:0000313" key="1">
    <source>
        <dbReference type="EMBL" id="KAI4835532.1"/>
    </source>
</evidence>
<evidence type="ECO:0000313" key="2">
    <source>
        <dbReference type="Proteomes" id="UP001056978"/>
    </source>
</evidence>
<keyword evidence="2" id="KW-1185">Reference proteome</keyword>
<sequence length="308" mass="37552">MRVILAFFFISGILYILTPNVLIKYVSAVNAGENDQPIDDIDALQLTEGDEGNYGDNDMQEQQQQNVDMINEHDEKLAEPLDDSGSDVSFIDAVQGVYVPVEKINFWSTWINNAKREKSAFMKHVKNYEKWWKTVKNDEFKKFTIYLEKRWMHFNGNINSYYKSDFLSISKKWNDELWIKWIKDNGQRHLDKQFKKWMDYNIYTLYFWIRNEWRKWLLTRECELDKNVWNEQEKNGKINCWFNNVNKMEKKITNTIREDMENWKRERTPKFNQWKKDFTYIWIDDKQWNVWLKELEQKNEINVDAVHS</sequence>
<dbReference type="EMBL" id="CM043781">
    <property type="protein sequence ID" value="KAI4835532.1"/>
    <property type="molecule type" value="Genomic_DNA"/>
</dbReference>
<comment type="caution">
    <text evidence="1">The sequence shown here is derived from an EMBL/GenBank/DDBJ whole genome shotgun (WGS) entry which is preliminary data.</text>
</comment>
<organism evidence="1 2">
    <name type="scientific">Plasmodium brasilianum</name>
    <dbReference type="NCBI Taxonomy" id="5824"/>
    <lineage>
        <taxon>Eukaryota</taxon>
        <taxon>Sar</taxon>
        <taxon>Alveolata</taxon>
        <taxon>Apicomplexa</taxon>
        <taxon>Aconoidasida</taxon>
        <taxon>Haemosporida</taxon>
        <taxon>Plasmodiidae</taxon>
        <taxon>Plasmodium</taxon>
        <taxon>Plasmodium (Plasmodium)</taxon>
    </lineage>
</organism>
<gene>
    <name evidence="1" type="ORF">MKS88_004742</name>
</gene>
<dbReference type="Proteomes" id="UP001056978">
    <property type="component" value="Chromosome 13"/>
</dbReference>
<reference evidence="1" key="1">
    <citation type="submission" date="2022-06" db="EMBL/GenBank/DDBJ databases">
        <title>The First Complete Genome of the Simian Malaria Parasite Plasmodium brasilianum.</title>
        <authorList>
            <person name="Bajic M."/>
            <person name="Ravishankar S."/>
        </authorList>
    </citation>
    <scope>NUCLEOTIDE SEQUENCE</scope>
    <source>
        <strain evidence="1">Bolivian I</strain>
    </source>
</reference>
<name>A0ACB9Y343_PLABR</name>